<dbReference type="STRING" id="1348253.LK09_15760"/>
<evidence type="ECO:0000259" key="4">
    <source>
        <dbReference type="Pfam" id="PF20990"/>
    </source>
</evidence>
<feature type="chain" id="PRO_5002085864" description="DUF2207 domain-containing protein" evidence="2">
    <location>
        <begin position="27"/>
        <end position="589"/>
    </location>
</feature>
<feature type="transmembrane region" description="Helical" evidence="1">
    <location>
        <begin position="428"/>
        <end position="447"/>
    </location>
</feature>
<keyword evidence="1" id="KW-0472">Membrane</keyword>
<gene>
    <name evidence="5" type="ORF">LK09_15760</name>
</gene>
<keyword evidence="6" id="KW-1185">Reference proteome</keyword>
<evidence type="ECO:0008006" key="7">
    <source>
        <dbReference type="Google" id="ProtNLM"/>
    </source>
</evidence>
<dbReference type="InterPro" id="IPR048389">
    <property type="entry name" value="YciQ-like_C"/>
</dbReference>
<evidence type="ECO:0000259" key="3">
    <source>
        <dbReference type="Pfam" id="PF09972"/>
    </source>
</evidence>
<dbReference type="InterPro" id="IPR018702">
    <property type="entry name" value="DUF2207"/>
</dbReference>
<evidence type="ECO:0000256" key="1">
    <source>
        <dbReference type="SAM" id="Phobius"/>
    </source>
</evidence>
<dbReference type="AlphaFoldDB" id="A0A0B1ZYZ8"/>
<dbReference type="Pfam" id="PF09972">
    <property type="entry name" value="DUF2207"/>
    <property type="match status" value="1"/>
</dbReference>
<keyword evidence="1" id="KW-0812">Transmembrane</keyword>
<dbReference type="Proteomes" id="UP000031030">
    <property type="component" value="Unassembled WGS sequence"/>
</dbReference>
<evidence type="ECO:0000313" key="6">
    <source>
        <dbReference type="Proteomes" id="UP000031030"/>
    </source>
</evidence>
<feature type="signal peptide" evidence="2">
    <location>
        <begin position="1"/>
        <end position="26"/>
    </location>
</feature>
<proteinExistence type="predicted"/>
<keyword evidence="1" id="KW-1133">Transmembrane helix</keyword>
<dbReference type="Pfam" id="PF20990">
    <property type="entry name" value="DUF2207_C"/>
    <property type="match status" value="1"/>
</dbReference>
<comment type="caution">
    <text evidence="5">The sequence shown here is derived from an EMBL/GenBank/DDBJ whole genome shotgun (WGS) entry which is preliminary data.</text>
</comment>
<accession>A0A0B1ZYZ8</accession>
<keyword evidence="2" id="KW-0732">Signal</keyword>
<sequence>MVAVTVLTAVALIGGVLTGPSAPASAQVMTGVDDFSFQSMDADYTLGREPDGTSTLRVVETFVADFPTSDQNHGMRRAIPDTYQGQPLQPHLVSITDGAGNPRPASVDQQGGTFTMTSRSPDYLHGAQTFVFTYTLRHVTAHFADTGDDEFYWDVNGFDWPQQFGRVTATLHLTPELAKARTGEQACYVGAQGSTNRCTIDGTGQATKASAAPVAPHNTMTLAVGFTAGTFVSFDTSPLATPWGWAVFGSVLVGLVAVVLALRSRRRWLRDAPGRGIVIPEYTPPPGVDALEGALLLAKQPKAVPAEILEQAIGGSIRLVETGRSFTGKPKLSAQLVDASRADADGRMVLDAMFRRGPEFEFGTQNSAFASAVTKITGAITKELKARGYFAPVPAGARAWPILLAILAGLAGLGFLLAALAASADPGWLIFAMALFVPIIVVIAVLVGRRPLTAQGVAAKDHLAGLKMFIEWAEEDRIRMLQSPQGAERVRVDASDPRQMLKLYEALLPYAVVFGQEREWAKHLAVYTAAAGAAPVWYYGLNGGGFDADAFSAGIATLSAAATASSSTGGAGGGGFAGGGGGGGGGGGV</sequence>
<evidence type="ECO:0000313" key="5">
    <source>
        <dbReference type="EMBL" id="KHK96455.1"/>
    </source>
</evidence>
<feature type="transmembrane region" description="Helical" evidence="1">
    <location>
        <begin position="402"/>
        <end position="422"/>
    </location>
</feature>
<feature type="domain" description="Predicted membrane protein YciQ-like C-terminal" evidence="4">
    <location>
        <begin position="280"/>
        <end position="524"/>
    </location>
</feature>
<feature type="transmembrane region" description="Helical" evidence="1">
    <location>
        <begin position="243"/>
        <end position="262"/>
    </location>
</feature>
<feature type="domain" description="DUF2207" evidence="3">
    <location>
        <begin position="40"/>
        <end position="226"/>
    </location>
</feature>
<reference evidence="5 6" key="1">
    <citation type="submission" date="2014-11" db="EMBL/GenBank/DDBJ databases">
        <title>Genome sequence of Microbacterium mangrovi MUSC 115(T).</title>
        <authorList>
            <person name="Lee L.-H."/>
        </authorList>
    </citation>
    <scope>NUCLEOTIDE SEQUENCE [LARGE SCALE GENOMIC DNA]</scope>
    <source>
        <strain evidence="5 6">MUSC 115</strain>
    </source>
</reference>
<protein>
    <recommendedName>
        <fullName evidence="7">DUF2207 domain-containing protein</fullName>
    </recommendedName>
</protein>
<name>A0A0B1ZYZ8_9MICO</name>
<dbReference type="EMBL" id="JTDK01000015">
    <property type="protein sequence ID" value="KHK96455.1"/>
    <property type="molecule type" value="Genomic_DNA"/>
</dbReference>
<evidence type="ECO:0000256" key="2">
    <source>
        <dbReference type="SAM" id="SignalP"/>
    </source>
</evidence>
<organism evidence="5 6">
    <name type="scientific">Microbacterium mangrovi</name>
    <dbReference type="NCBI Taxonomy" id="1348253"/>
    <lineage>
        <taxon>Bacteria</taxon>
        <taxon>Bacillati</taxon>
        <taxon>Actinomycetota</taxon>
        <taxon>Actinomycetes</taxon>
        <taxon>Micrococcales</taxon>
        <taxon>Microbacteriaceae</taxon>
        <taxon>Microbacterium</taxon>
    </lineage>
</organism>